<keyword evidence="2" id="KW-1133">Transmembrane helix</keyword>
<keyword evidence="2" id="KW-0812">Transmembrane</keyword>
<feature type="transmembrane region" description="Helical" evidence="2">
    <location>
        <begin position="230"/>
        <end position="252"/>
    </location>
</feature>
<keyword evidence="4" id="KW-1185">Reference proteome</keyword>
<evidence type="ECO:0000313" key="4">
    <source>
        <dbReference type="Proteomes" id="UP001358417"/>
    </source>
</evidence>
<dbReference type="GeneID" id="89976278"/>
<proteinExistence type="predicted"/>
<sequence length="317" mass="33436">MSTITRTGLTTIFTPPPECSSSWTYEQEFYNSVPGGLLLQNALSVTVDAKCFPPGFGYIGRVPFPTEVYSPGACPGGYATATLSFNGDTTLGVCCQRDNPDPNSGFSYTSLFSEKNQFNTTTVLFAGCTSIYSAEYGSTVVPARDEQDLNITTVSGPLIMWGQPISIEFQQKDLTLFTTESATGTSSDAATAQPSSTASQSGRGPTDPGLPLPTTSPTSDPGSLSTGAKAGIGIAAAVCAVATLLVVGFILIRRCRMTKRLRAQAIAADDDNVNNSNQWQRKELDGSPYRGELAGSMVDTGTKDAAPARASRRVELE</sequence>
<evidence type="ECO:0008006" key="5">
    <source>
        <dbReference type="Google" id="ProtNLM"/>
    </source>
</evidence>
<dbReference type="AlphaFoldDB" id="A0AAV9NM36"/>
<evidence type="ECO:0000313" key="3">
    <source>
        <dbReference type="EMBL" id="KAK5061569.1"/>
    </source>
</evidence>
<dbReference type="Proteomes" id="UP001358417">
    <property type="component" value="Unassembled WGS sequence"/>
</dbReference>
<dbReference type="EMBL" id="JAVRRD010000003">
    <property type="protein sequence ID" value="KAK5061569.1"/>
    <property type="molecule type" value="Genomic_DNA"/>
</dbReference>
<comment type="caution">
    <text evidence="3">The sequence shown here is derived from an EMBL/GenBank/DDBJ whole genome shotgun (WGS) entry which is preliminary data.</text>
</comment>
<accession>A0AAV9NM36</accession>
<feature type="region of interest" description="Disordered" evidence="1">
    <location>
        <begin position="276"/>
        <end position="317"/>
    </location>
</feature>
<gene>
    <name evidence="3" type="ORF">LTR84_008113</name>
</gene>
<protein>
    <recommendedName>
        <fullName evidence="5">Peptidase A1 domain-containing protein</fullName>
    </recommendedName>
</protein>
<keyword evidence="2" id="KW-0472">Membrane</keyword>
<evidence type="ECO:0000256" key="1">
    <source>
        <dbReference type="SAM" id="MobiDB-lite"/>
    </source>
</evidence>
<dbReference type="RefSeq" id="XP_064710666.1">
    <property type="nucleotide sequence ID" value="XM_064851663.1"/>
</dbReference>
<feature type="region of interest" description="Disordered" evidence="1">
    <location>
        <begin position="183"/>
        <end position="224"/>
    </location>
</feature>
<evidence type="ECO:0000256" key="2">
    <source>
        <dbReference type="SAM" id="Phobius"/>
    </source>
</evidence>
<organism evidence="3 4">
    <name type="scientific">Exophiala bonariae</name>
    <dbReference type="NCBI Taxonomy" id="1690606"/>
    <lineage>
        <taxon>Eukaryota</taxon>
        <taxon>Fungi</taxon>
        <taxon>Dikarya</taxon>
        <taxon>Ascomycota</taxon>
        <taxon>Pezizomycotina</taxon>
        <taxon>Eurotiomycetes</taxon>
        <taxon>Chaetothyriomycetidae</taxon>
        <taxon>Chaetothyriales</taxon>
        <taxon>Herpotrichiellaceae</taxon>
        <taxon>Exophiala</taxon>
    </lineage>
</organism>
<reference evidence="3 4" key="1">
    <citation type="submission" date="2023-08" db="EMBL/GenBank/DDBJ databases">
        <title>Black Yeasts Isolated from many extreme environments.</title>
        <authorList>
            <person name="Coleine C."/>
            <person name="Stajich J.E."/>
            <person name="Selbmann L."/>
        </authorList>
    </citation>
    <scope>NUCLEOTIDE SEQUENCE [LARGE SCALE GENOMIC DNA]</scope>
    <source>
        <strain evidence="3 4">CCFEE 5792</strain>
    </source>
</reference>
<name>A0AAV9NM36_9EURO</name>